<evidence type="ECO:0000313" key="8">
    <source>
        <dbReference type="Proteomes" id="UP000286681"/>
    </source>
</evidence>
<gene>
    <name evidence="5" type="ORF">BRX40_10760</name>
    <name evidence="6" type="ORF">CA257_08455</name>
</gene>
<dbReference type="CDD" id="cd05233">
    <property type="entry name" value="SDR_c"/>
    <property type="match status" value="1"/>
</dbReference>
<evidence type="ECO:0000313" key="5">
    <source>
        <dbReference type="EMBL" id="APR52840.1"/>
    </source>
</evidence>
<keyword evidence="2" id="KW-0560">Oxidoreductase</keyword>
<dbReference type="Proteomes" id="UP000185161">
    <property type="component" value="Chromosome"/>
</dbReference>
<proteinExistence type="inferred from homology"/>
<dbReference type="STRING" id="93064.BRX40_10760"/>
<dbReference type="SUPFAM" id="SSF51735">
    <property type="entry name" value="NAD(P)-binding Rossmann-fold domains"/>
    <property type="match status" value="1"/>
</dbReference>
<dbReference type="GeneID" id="44133042"/>
<dbReference type="InterPro" id="IPR036291">
    <property type="entry name" value="NAD(P)-bd_dom_sf"/>
</dbReference>
<dbReference type="PRINTS" id="PR00080">
    <property type="entry name" value="SDRFAMILY"/>
</dbReference>
<reference evidence="7" key="2">
    <citation type="submission" date="2016-12" db="EMBL/GenBank/DDBJ databases">
        <title>Whole genome sequencing of Sphingomonas sp. ABOJV.</title>
        <authorList>
            <person name="Conlan S."/>
            <person name="Thomas P.J."/>
            <person name="Mullikin J."/>
            <person name="Palmore T.N."/>
            <person name="Frank K.M."/>
            <person name="Segre J.A."/>
        </authorList>
    </citation>
    <scope>NUCLEOTIDE SEQUENCE [LARGE SCALE GENOMIC DNA]</scope>
    <source>
        <strain evidence="7">ABOJV</strain>
    </source>
</reference>
<dbReference type="EMBL" id="QQWO01000006">
    <property type="protein sequence ID" value="RSV04094.1"/>
    <property type="molecule type" value="Genomic_DNA"/>
</dbReference>
<evidence type="ECO:0000256" key="1">
    <source>
        <dbReference type="ARBA" id="ARBA00006484"/>
    </source>
</evidence>
<dbReference type="KEGG" id="skr:BRX40_10760"/>
<comment type="similarity">
    <text evidence="1">Belongs to the short-chain dehydrogenases/reductases (SDR) family.</text>
</comment>
<dbReference type="GO" id="GO:0016491">
    <property type="term" value="F:oxidoreductase activity"/>
    <property type="evidence" value="ECO:0007669"/>
    <property type="project" value="UniProtKB-KW"/>
</dbReference>
<dbReference type="NCBIfam" id="NF005681">
    <property type="entry name" value="PRK07478.1"/>
    <property type="match status" value="1"/>
</dbReference>
<dbReference type="RefSeq" id="WP_075151573.1">
    <property type="nucleotide sequence ID" value="NZ_CP018820.1"/>
</dbReference>
<reference evidence="5" key="1">
    <citation type="submission" date="2016-12" db="EMBL/GenBank/DDBJ databases">
        <title>Whole genome sequencing of Sphingomonas koreensis.</title>
        <authorList>
            <person name="Conlan S."/>
            <person name="Thomas P.J."/>
            <person name="Mullikin J."/>
            <person name="Palmore T.N."/>
            <person name="Frank K.M."/>
            <person name="Segre J.A."/>
        </authorList>
    </citation>
    <scope>NUCLEOTIDE SEQUENCE</scope>
    <source>
        <strain evidence="5">ABOJV</strain>
    </source>
</reference>
<keyword evidence="3" id="KW-0520">NAD</keyword>
<dbReference type="PRINTS" id="PR00081">
    <property type="entry name" value="GDHRDH"/>
</dbReference>
<dbReference type="InterPro" id="IPR057326">
    <property type="entry name" value="KR_dom"/>
</dbReference>
<keyword evidence="7" id="KW-1185">Reference proteome</keyword>
<name>A0A1L6JBG4_9SPHN</name>
<dbReference type="FunFam" id="3.40.50.720:FF:000084">
    <property type="entry name" value="Short-chain dehydrogenase reductase"/>
    <property type="match status" value="1"/>
</dbReference>
<evidence type="ECO:0000259" key="4">
    <source>
        <dbReference type="SMART" id="SM00822"/>
    </source>
</evidence>
<dbReference type="SMART" id="SM00822">
    <property type="entry name" value="PKS_KR"/>
    <property type="match status" value="1"/>
</dbReference>
<dbReference type="PANTHER" id="PTHR24321:SF8">
    <property type="entry name" value="ESTRADIOL 17-BETA-DEHYDROGENASE 8-RELATED"/>
    <property type="match status" value="1"/>
</dbReference>
<feature type="domain" description="Ketoreductase" evidence="4">
    <location>
        <begin position="7"/>
        <end position="209"/>
    </location>
</feature>
<sequence length="253" mass="25407">MARLDGKVAIITGASSGIGEAAARRFAAEGAKLVLAARRPAELERVADELGGETAFLAGDVRDEAYAEALVALAVERFGGLDIAFNNAGAVGVSGPLTGLAAEDWGWTIATNLTAAFYGAKHQAAAMAARGGGSILFSSSFVGAANGIPGMGAYAAAKAGLLGLVRTLAVELGPQRVRANALIIGGTDTPASSARQPDADPGVQAWMEQLHALKRLAEPEEIAEMALFLASDAASFVTGGAIAVDGGASVTKT</sequence>
<dbReference type="AlphaFoldDB" id="A0A1L6JBG4"/>
<dbReference type="Gene3D" id="3.40.50.720">
    <property type="entry name" value="NAD(P)-binding Rossmann-like Domain"/>
    <property type="match status" value="1"/>
</dbReference>
<dbReference type="PANTHER" id="PTHR24321">
    <property type="entry name" value="DEHYDROGENASES, SHORT CHAIN"/>
    <property type="match status" value="1"/>
</dbReference>
<dbReference type="EMBL" id="CP018820">
    <property type="protein sequence ID" value="APR52840.1"/>
    <property type="molecule type" value="Genomic_DNA"/>
</dbReference>
<dbReference type="OrthoDB" id="9812986at2"/>
<organism evidence="5 7">
    <name type="scientific">Sphingomonas koreensis</name>
    <dbReference type="NCBI Taxonomy" id="93064"/>
    <lineage>
        <taxon>Bacteria</taxon>
        <taxon>Pseudomonadati</taxon>
        <taxon>Pseudomonadota</taxon>
        <taxon>Alphaproteobacteria</taxon>
        <taxon>Sphingomonadales</taxon>
        <taxon>Sphingomonadaceae</taxon>
        <taxon>Sphingomonas</taxon>
    </lineage>
</organism>
<evidence type="ECO:0000313" key="6">
    <source>
        <dbReference type="EMBL" id="RSV04094.1"/>
    </source>
</evidence>
<accession>A0A1L6JBG4</accession>
<protein>
    <submittedName>
        <fullName evidence="6">SDR family oxidoreductase</fullName>
    </submittedName>
    <submittedName>
        <fullName evidence="5">Short-chain dehydrogenase</fullName>
    </submittedName>
</protein>
<reference evidence="6 8" key="3">
    <citation type="submission" date="2018-07" db="EMBL/GenBank/DDBJ databases">
        <title>Genomic and Epidemiologic Investigation of an Indolent Hospital Outbreak.</title>
        <authorList>
            <person name="Johnson R.C."/>
            <person name="Deming C."/>
            <person name="Conlan S."/>
            <person name="Zellmer C.J."/>
            <person name="Michelin A.V."/>
            <person name="Lee-Lin S."/>
            <person name="Thomas P.J."/>
            <person name="Park M."/>
            <person name="Weingarten R.A."/>
            <person name="Less J."/>
            <person name="Dekker J.P."/>
            <person name="Frank K.M."/>
            <person name="Musser K.A."/>
            <person name="Mcquiston J.R."/>
            <person name="Henderson D.K."/>
            <person name="Lau A.F."/>
            <person name="Palmore T.N."/>
            <person name="Segre J.A."/>
        </authorList>
    </citation>
    <scope>NUCLEOTIDE SEQUENCE [LARGE SCALE GENOMIC DNA]</scope>
    <source>
        <strain evidence="6 8">SK-NIH.Env10_0317</strain>
    </source>
</reference>
<evidence type="ECO:0000256" key="3">
    <source>
        <dbReference type="ARBA" id="ARBA00023027"/>
    </source>
</evidence>
<dbReference type="Pfam" id="PF13561">
    <property type="entry name" value="adh_short_C2"/>
    <property type="match status" value="1"/>
</dbReference>
<dbReference type="InterPro" id="IPR002347">
    <property type="entry name" value="SDR_fam"/>
</dbReference>
<dbReference type="Proteomes" id="UP000286681">
    <property type="component" value="Unassembled WGS sequence"/>
</dbReference>
<evidence type="ECO:0000313" key="7">
    <source>
        <dbReference type="Proteomes" id="UP000185161"/>
    </source>
</evidence>
<evidence type="ECO:0000256" key="2">
    <source>
        <dbReference type="ARBA" id="ARBA00023002"/>
    </source>
</evidence>